<comment type="caution">
    <text evidence="1">The sequence shown here is derived from an EMBL/GenBank/DDBJ whole genome shotgun (WGS) entry which is preliminary data.</text>
</comment>
<dbReference type="EMBL" id="BGZK01002751">
    <property type="protein sequence ID" value="GBP96200.1"/>
    <property type="molecule type" value="Genomic_DNA"/>
</dbReference>
<organism evidence="1 2">
    <name type="scientific">Eumeta variegata</name>
    <name type="common">Bagworm moth</name>
    <name type="synonym">Eumeta japonica</name>
    <dbReference type="NCBI Taxonomy" id="151549"/>
    <lineage>
        <taxon>Eukaryota</taxon>
        <taxon>Metazoa</taxon>
        <taxon>Ecdysozoa</taxon>
        <taxon>Arthropoda</taxon>
        <taxon>Hexapoda</taxon>
        <taxon>Insecta</taxon>
        <taxon>Pterygota</taxon>
        <taxon>Neoptera</taxon>
        <taxon>Endopterygota</taxon>
        <taxon>Lepidoptera</taxon>
        <taxon>Glossata</taxon>
        <taxon>Ditrysia</taxon>
        <taxon>Tineoidea</taxon>
        <taxon>Psychidae</taxon>
        <taxon>Oiketicinae</taxon>
        <taxon>Eumeta</taxon>
    </lineage>
</organism>
<evidence type="ECO:0000313" key="1">
    <source>
        <dbReference type="EMBL" id="GBP96200.1"/>
    </source>
</evidence>
<evidence type="ECO:0000313" key="2">
    <source>
        <dbReference type="Proteomes" id="UP000299102"/>
    </source>
</evidence>
<sequence>MKILVAHSPFHQPDPALSISTQETDNALMIPLGLVYIKRGKGDGERATDESAKRPTERYQFHYNAKKVAFISAAVRYGVVAAAAGRRRSDFPLSRREIFLLFYVAAGRRETFSCRPLFLMCTIIRAVLLLMPRARLFRFRRSFVDGVTMPYKYRAGDDGDTIFVRLC</sequence>
<dbReference type="AlphaFoldDB" id="A0A4C2A7S6"/>
<proteinExistence type="predicted"/>
<name>A0A4C2A7S6_EUMVA</name>
<gene>
    <name evidence="1" type="ORF">EVAR_98126_1</name>
</gene>
<protein>
    <submittedName>
        <fullName evidence="1">Uncharacterized protein</fullName>
    </submittedName>
</protein>
<accession>A0A4C2A7S6</accession>
<keyword evidence="2" id="KW-1185">Reference proteome</keyword>
<dbReference type="Proteomes" id="UP000299102">
    <property type="component" value="Unassembled WGS sequence"/>
</dbReference>
<reference evidence="1 2" key="1">
    <citation type="journal article" date="2019" name="Commun. Biol.">
        <title>The bagworm genome reveals a unique fibroin gene that provides high tensile strength.</title>
        <authorList>
            <person name="Kono N."/>
            <person name="Nakamura H."/>
            <person name="Ohtoshi R."/>
            <person name="Tomita M."/>
            <person name="Numata K."/>
            <person name="Arakawa K."/>
        </authorList>
    </citation>
    <scope>NUCLEOTIDE SEQUENCE [LARGE SCALE GENOMIC DNA]</scope>
</reference>